<dbReference type="Proteomes" id="UP000051139">
    <property type="component" value="Unassembled WGS sequence"/>
</dbReference>
<reference evidence="2 3" key="1">
    <citation type="journal article" date="2015" name="Genome Announc.">
        <title>Expanding the biotechnology potential of lactobacilli through comparative genomics of 213 strains and associated genera.</title>
        <authorList>
            <person name="Sun Z."/>
            <person name="Harris H.M."/>
            <person name="McCann A."/>
            <person name="Guo C."/>
            <person name="Argimon S."/>
            <person name="Zhang W."/>
            <person name="Yang X."/>
            <person name="Jeffery I.B."/>
            <person name="Cooney J.C."/>
            <person name="Kagawa T.F."/>
            <person name="Liu W."/>
            <person name="Song Y."/>
            <person name="Salvetti E."/>
            <person name="Wrobel A."/>
            <person name="Rasinkangas P."/>
            <person name="Parkhill J."/>
            <person name="Rea M.C."/>
            <person name="O'Sullivan O."/>
            <person name="Ritari J."/>
            <person name="Douillard F.P."/>
            <person name="Paul Ross R."/>
            <person name="Yang R."/>
            <person name="Briner A.E."/>
            <person name="Felis G.E."/>
            <person name="de Vos W.M."/>
            <person name="Barrangou R."/>
            <person name="Klaenhammer T.R."/>
            <person name="Caufield P.W."/>
            <person name="Cui Y."/>
            <person name="Zhang H."/>
            <person name="O'Toole P.W."/>
        </authorList>
    </citation>
    <scope>NUCLEOTIDE SEQUENCE [LARGE SCALE GENOMIC DNA]</scope>
    <source>
        <strain evidence="2 3">DSM 22696</strain>
    </source>
</reference>
<evidence type="ECO:0000313" key="3">
    <source>
        <dbReference type="Proteomes" id="UP000051139"/>
    </source>
</evidence>
<dbReference type="EMBL" id="JQCB01000001">
    <property type="protein sequence ID" value="KRN97353.1"/>
    <property type="molecule type" value="Genomic_DNA"/>
</dbReference>
<proteinExistence type="predicted"/>
<dbReference type="PATRIC" id="fig|348151.3.peg.288"/>
<evidence type="ECO:0000313" key="4">
    <source>
        <dbReference type="Proteomes" id="UP000321429"/>
    </source>
</evidence>
<dbReference type="Proteomes" id="UP000321429">
    <property type="component" value="Unassembled WGS sequence"/>
</dbReference>
<evidence type="ECO:0000313" key="1">
    <source>
        <dbReference type="EMBL" id="GEK28973.1"/>
    </source>
</evidence>
<dbReference type="AlphaFoldDB" id="A0A0R2L6B1"/>
<dbReference type="RefSeq" id="WP_057808604.1">
    <property type="nucleotide sequence ID" value="NZ_BJUD01000026.1"/>
</dbReference>
<evidence type="ECO:0000313" key="2">
    <source>
        <dbReference type="EMBL" id="KRN97353.1"/>
    </source>
</evidence>
<dbReference type="EMBL" id="BJUD01000026">
    <property type="protein sequence ID" value="GEK28973.1"/>
    <property type="molecule type" value="Genomic_DNA"/>
</dbReference>
<keyword evidence="3" id="KW-1185">Reference proteome</keyword>
<gene>
    <name evidence="2" type="ORF">IV55_GL000282</name>
    <name evidence="1" type="ORF">LSI01_12840</name>
</gene>
<reference evidence="1 4" key="2">
    <citation type="submission" date="2019-07" db="EMBL/GenBank/DDBJ databases">
        <title>Whole genome shotgun sequence of Lactobacillus siliginis NBRC 101315.</title>
        <authorList>
            <person name="Hosoyama A."/>
            <person name="Uohara A."/>
            <person name="Ohji S."/>
            <person name="Ichikawa N."/>
        </authorList>
    </citation>
    <scope>NUCLEOTIDE SEQUENCE [LARGE SCALE GENOMIC DNA]</scope>
    <source>
        <strain evidence="1 4">NBRC 101315</strain>
    </source>
</reference>
<dbReference type="OrthoDB" id="2301758at2"/>
<organism evidence="2 3">
    <name type="scientific">Furfurilactobacillus siliginis</name>
    <dbReference type="NCBI Taxonomy" id="348151"/>
    <lineage>
        <taxon>Bacteria</taxon>
        <taxon>Bacillati</taxon>
        <taxon>Bacillota</taxon>
        <taxon>Bacilli</taxon>
        <taxon>Lactobacillales</taxon>
        <taxon>Lactobacillaceae</taxon>
        <taxon>Furfurilactobacillus</taxon>
    </lineage>
</organism>
<comment type="caution">
    <text evidence="2">The sequence shown here is derived from an EMBL/GenBank/DDBJ whole genome shotgun (WGS) entry which is preliminary data.</text>
</comment>
<sequence length="75" mass="7945">MELTGTDFDILSAIADGRVEPGTSVHHFVDYCDNAIGGNPQPLIDAGYIEATEFAVTGLTELGKKALADHRAAQQ</sequence>
<protein>
    <submittedName>
        <fullName evidence="2">Uncharacterized protein</fullName>
    </submittedName>
</protein>
<name>A0A0R2L6B1_9LACO</name>
<accession>A0A0R2L6B1</accession>